<gene>
    <name evidence="7" type="ORF">FAZ98_25080</name>
</gene>
<dbReference type="Pfam" id="PF04542">
    <property type="entry name" value="Sigma70_r2"/>
    <property type="match status" value="1"/>
</dbReference>
<dbReference type="KEGG" id="pacs:FAZ98_25080"/>
<keyword evidence="3" id="KW-0731">Sigma factor</keyword>
<protein>
    <submittedName>
        <fullName evidence="7">Sigma-70 family RNA polymerase sigma factor</fullName>
    </submittedName>
</protein>
<evidence type="ECO:0000259" key="6">
    <source>
        <dbReference type="Pfam" id="PF08281"/>
    </source>
</evidence>
<proteinExistence type="inferred from homology"/>
<dbReference type="OrthoDB" id="8654550at2"/>
<dbReference type="InterPro" id="IPR013324">
    <property type="entry name" value="RNA_pol_sigma_r3/r4-like"/>
</dbReference>
<comment type="similarity">
    <text evidence="1">Belongs to the sigma-70 factor family. ECF subfamily.</text>
</comment>
<keyword evidence="2" id="KW-0805">Transcription regulation</keyword>
<dbReference type="InterPro" id="IPR039425">
    <property type="entry name" value="RNA_pol_sigma-70-like"/>
</dbReference>
<dbReference type="InterPro" id="IPR013249">
    <property type="entry name" value="RNA_pol_sigma70_r4_t2"/>
</dbReference>
<evidence type="ECO:0000256" key="2">
    <source>
        <dbReference type="ARBA" id="ARBA00023015"/>
    </source>
</evidence>
<dbReference type="InterPro" id="IPR036388">
    <property type="entry name" value="WH-like_DNA-bd_sf"/>
</dbReference>
<dbReference type="PANTHER" id="PTHR43133">
    <property type="entry name" value="RNA POLYMERASE ECF-TYPE SIGMA FACTO"/>
    <property type="match status" value="1"/>
</dbReference>
<feature type="domain" description="RNA polymerase sigma-70 region 2" evidence="5">
    <location>
        <begin position="15"/>
        <end position="81"/>
    </location>
</feature>
<name>A0A7Z2JIC8_9BURK</name>
<feature type="domain" description="RNA polymerase sigma factor 70 region 4 type 2" evidence="6">
    <location>
        <begin position="112"/>
        <end position="163"/>
    </location>
</feature>
<evidence type="ECO:0000313" key="8">
    <source>
        <dbReference type="Proteomes" id="UP000433577"/>
    </source>
</evidence>
<dbReference type="Gene3D" id="1.10.10.10">
    <property type="entry name" value="Winged helix-like DNA-binding domain superfamily/Winged helix DNA-binding domain"/>
    <property type="match status" value="1"/>
</dbReference>
<dbReference type="PANTHER" id="PTHR43133:SF63">
    <property type="entry name" value="RNA POLYMERASE SIGMA FACTOR FECI-RELATED"/>
    <property type="match status" value="1"/>
</dbReference>
<evidence type="ECO:0000256" key="4">
    <source>
        <dbReference type="ARBA" id="ARBA00023163"/>
    </source>
</evidence>
<dbReference type="InterPro" id="IPR007627">
    <property type="entry name" value="RNA_pol_sigma70_r2"/>
</dbReference>
<dbReference type="NCBIfam" id="TIGR02937">
    <property type="entry name" value="sigma70-ECF"/>
    <property type="match status" value="1"/>
</dbReference>
<evidence type="ECO:0000259" key="5">
    <source>
        <dbReference type="Pfam" id="PF04542"/>
    </source>
</evidence>
<keyword evidence="8" id="KW-1185">Reference proteome</keyword>
<dbReference type="NCBIfam" id="NF009180">
    <property type="entry name" value="PRK12528.1"/>
    <property type="match status" value="1"/>
</dbReference>
<dbReference type="GO" id="GO:0003677">
    <property type="term" value="F:DNA binding"/>
    <property type="evidence" value="ECO:0007669"/>
    <property type="project" value="InterPro"/>
</dbReference>
<dbReference type="InterPro" id="IPR013325">
    <property type="entry name" value="RNA_pol_sigma_r2"/>
</dbReference>
<evidence type="ECO:0000256" key="1">
    <source>
        <dbReference type="ARBA" id="ARBA00010641"/>
    </source>
</evidence>
<dbReference type="SUPFAM" id="SSF88659">
    <property type="entry name" value="Sigma3 and sigma4 domains of RNA polymerase sigma factors"/>
    <property type="match status" value="1"/>
</dbReference>
<evidence type="ECO:0000256" key="3">
    <source>
        <dbReference type="ARBA" id="ARBA00023082"/>
    </source>
</evidence>
<evidence type="ECO:0000313" key="7">
    <source>
        <dbReference type="EMBL" id="QGZ65063.1"/>
    </source>
</evidence>
<sequence length="168" mass="19155">MPAFLPNYPDPVASLYSDHHPWLLSWLRRRVGDTFDAADLAHDTFVRIIAARRNFDLKSEPRALLTHIAKGLVIDHWRRQDVERAYLDAIAHLPEPEVPSPEVRHLILEALHRIDAMLDAMRGPTREIFLLSQLDGLTYQSIADQMGVSLATVKRHMQTAFVACMKAL</sequence>
<dbReference type="GO" id="GO:0006352">
    <property type="term" value="P:DNA-templated transcription initiation"/>
    <property type="evidence" value="ECO:0007669"/>
    <property type="project" value="InterPro"/>
</dbReference>
<dbReference type="EMBL" id="CP046915">
    <property type="protein sequence ID" value="QGZ65063.1"/>
    <property type="molecule type" value="Genomic_DNA"/>
</dbReference>
<dbReference type="RefSeq" id="WP_158955112.1">
    <property type="nucleotide sequence ID" value="NZ_CP046915.1"/>
</dbReference>
<organism evidence="7 8">
    <name type="scientific">Paraburkholderia acidisoli</name>
    <dbReference type="NCBI Taxonomy" id="2571748"/>
    <lineage>
        <taxon>Bacteria</taxon>
        <taxon>Pseudomonadati</taxon>
        <taxon>Pseudomonadota</taxon>
        <taxon>Betaproteobacteria</taxon>
        <taxon>Burkholderiales</taxon>
        <taxon>Burkholderiaceae</taxon>
        <taxon>Paraburkholderia</taxon>
    </lineage>
</organism>
<dbReference type="SUPFAM" id="SSF88946">
    <property type="entry name" value="Sigma2 domain of RNA polymerase sigma factors"/>
    <property type="match status" value="1"/>
</dbReference>
<dbReference type="AlphaFoldDB" id="A0A7Z2JIC8"/>
<keyword evidence="4" id="KW-0804">Transcription</keyword>
<dbReference type="GO" id="GO:0016987">
    <property type="term" value="F:sigma factor activity"/>
    <property type="evidence" value="ECO:0007669"/>
    <property type="project" value="UniProtKB-KW"/>
</dbReference>
<reference evidence="7 8" key="1">
    <citation type="submission" date="2019-12" db="EMBL/GenBank/DDBJ databases">
        <title>Paraburkholderia acidiphila 7Q-K02 sp. nov and Paraburkholderia acidisoli DHF22 sp. nov., two strains isolated from forest soil.</title>
        <authorList>
            <person name="Gao Z."/>
            <person name="Qiu L."/>
        </authorList>
    </citation>
    <scope>NUCLEOTIDE SEQUENCE [LARGE SCALE GENOMIC DNA]</scope>
    <source>
        <strain evidence="7 8">DHF22</strain>
    </source>
</reference>
<accession>A0A7Z2JIC8</accession>
<dbReference type="Pfam" id="PF08281">
    <property type="entry name" value="Sigma70_r4_2"/>
    <property type="match status" value="1"/>
</dbReference>
<dbReference type="Gene3D" id="1.10.1740.10">
    <property type="match status" value="1"/>
</dbReference>
<dbReference type="InterPro" id="IPR014284">
    <property type="entry name" value="RNA_pol_sigma-70_dom"/>
</dbReference>
<dbReference type="Proteomes" id="UP000433577">
    <property type="component" value="Chromosome 3"/>
</dbReference>